<comment type="caution">
    <text evidence="4">The sequence shown here is derived from an EMBL/GenBank/DDBJ whole genome shotgun (WGS) entry which is preliminary data.</text>
</comment>
<proteinExistence type="predicted"/>
<feature type="compositionally biased region" description="Acidic residues" evidence="1">
    <location>
        <begin position="1"/>
        <end position="10"/>
    </location>
</feature>
<dbReference type="EMBL" id="BTGU01003088">
    <property type="protein sequence ID" value="GMN26528.1"/>
    <property type="molecule type" value="Genomic_DNA"/>
</dbReference>
<evidence type="ECO:0000256" key="1">
    <source>
        <dbReference type="SAM" id="MobiDB-lite"/>
    </source>
</evidence>
<reference evidence="4" key="1">
    <citation type="submission" date="2023-07" db="EMBL/GenBank/DDBJ databases">
        <title>draft genome sequence of fig (Ficus carica).</title>
        <authorList>
            <person name="Takahashi T."/>
            <person name="Nishimura K."/>
        </authorList>
    </citation>
    <scope>NUCLEOTIDE SEQUENCE</scope>
</reference>
<organism evidence="4 5">
    <name type="scientific">Ficus carica</name>
    <name type="common">Common fig</name>
    <dbReference type="NCBI Taxonomy" id="3494"/>
    <lineage>
        <taxon>Eukaryota</taxon>
        <taxon>Viridiplantae</taxon>
        <taxon>Streptophyta</taxon>
        <taxon>Embryophyta</taxon>
        <taxon>Tracheophyta</taxon>
        <taxon>Spermatophyta</taxon>
        <taxon>Magnoliopsida</taxon>
        <taxon>eudicotyledons</taxon>
        <taxon>Gunneridae</taxon>
        <taxon>Pentapetalae</taxon>
        <taxon>rosids</taxon>
        <taxon>fabids</taxon>
        <taxon>Rosales</taxon>
        <taxon>Moraceae</taxon>
        <taxon>Ficeae</taxon>
        <taxon>Ficus</taxon>
    </lineage>
</organism>
<gene>
    <name evidence="3" type="ORF">TIFTF001_044010</name>
    <name evidence="4" type="ORF">TIFTF001_044012</name>
</gene>
<feature type="compositionally biased region" description="Acidic residues" evidence="1">
    <location>
        <begin position="52"/>
        <end position="72"/>
    </location>
</feature>
<evidence type="ECO:0000313" key="3">
    <source>
        <dbReference type="EMBL" id="GMN26528.1"/>
    </source>
</evidence>
<dbReference type="EMBL" id="BTGU01003089">
    <property type="protein sequence ID" value="GMN26557.1"/>
    <property type="molecule type" value="Genomic_DNA"/>
</dbReference>
<dbReference type="AlphaFoldDB" id="A0AA87YZH1"/>
<name>A0AA87YZH1_FICCA</name>
<dbReference type="InterPro" id="IPR005162">
    <property type="entry name" value="Retrotrans_gag_dom"/>
</dbReference>
<feature type="domain" description="Retrotransposon gag" evidence="2">
    <location>
        <begin position="226"/>
        <end position="315"/>
    </location>
</feature>
<evidence type="ECO:0000313" key="4">
    <source>
        <dbReference type="EMBL" id="GMN26557.1"/>
    </source>
</evidence>
<keyword evidence="5" id="KW-1185">Reference proteome</keyword>
<feature type="compositionally biased region" description="Polar residues" evidence="1">
    <location>
        <begin position="372"/>
        <end position="398"/>
    </location>
</feature>
<accession>A0AA87YZH1</accession>
<dbReference type="Proteomes" id="UP001187192">
    <property type="component" value="Unassembled WGS sequence"/>
</dbReference>
<evidence type="ECO:0000259" key="2">
    <source>
        <dbReference type="Pfam" id="PF03732"/>
    </source>
</evidence>
<sequence>MDADDQDIDDFIVAPEDQPEDPPVFDIPIDDEDPEPEKEDEEDPDLQHVGWLEEEEEEDFEEDPEEFPLQDGDWEVDSDISVITDELVHMYDGKVVDTSIAILPMDYKMLLEQQQETNRLREQLAQINQRPQANEVPPQNNRVPPVVPPVPDIQPEVQPEVPVAPVGVQANLPPVREDLLYERFRRMKAPKFEGPTDPIAADNWLIDIQVILDFMRLTEQEKVLCASFALKKDARHWWMTVQMRRDVTTMSWQDFVSEFRAMYFNREILTAQQDEFTSLRQGTMTVMEAINKFEQLARLCPELVPSETEKVRLMIKMFRSDIAKQVSAGDSPPTRVSDCISRAIRAEYWINRDKEERAQIFKAKKEEKAMGKQTQPRQNLEINQKGQPRSFAQGSKQFGKNKRKENSTGQAKLEGPSITQGRLEAPEPQARIYAYTKGDAEARTSHVVTVRSEDRKRCR</sequence>
<dbReference type="Pfam" id="PF03732">
    <property type="entry name" value="Retrotrans_gag"/>
    <property type="match status" value="1"/>
</dbReference>
<feature type="region of interest" description="Disordered" evidence="1">
    <location>
        <begin position="1"/>
        <end position="72"/>
    </location>
</feature>
<feature type="compositionally biased region" description="Acidic residues" evidence="1">
    <location>
        <begin position="28"/>
        <end position="44"/>
    </location>
</feature>
<protein>
    <recommendedName>
        <fullName evidence="2">Retrotransposon gag domain-containing protein</fullName>
    </recommendedName>
</protein>
<evidence type="ECO:0000313" key="5">
    <source>
        <dbReference type="Proteomes" id="UP001187192"/>
    </source>
</evidence>
<feature type="region of interest" description="Disordered" evidence="1">
    <location>
        <begin position="365"/>
        <end position="459"/>
    </location>
</feature>